<dbReference type="RefSeq" id="WP_092348820.1">
    <property type="nucleotide sequence ID" value="NZ_FNQN01000007.1"/>
</dbReference>
<evidence type="ECO:0000256" key="8">
    <source>
        <dbReference type="ARBA" id="ARBA00033408"/>
    </source>
</evidence>
<evidence type="ECO:0000259" key="11">
    <source>
        <dbReference type="Pfam" id="PF02463"/>
    </source>
</evidence>
<name>A0A1H4C3Y3_9BACT</name>
<comment type="function">
    <text evidence="1 9">May be involved in recombinational repair of damaged DNA.</text>
</comment>
<accession>A0A1H4C3Y3</accession>
<feature type="coiled-coil region" evidence="10">
    <location>
        <begin position="328"/>
        <end position="355"/>
    </location>
</feature>
<dbReference type="GO" id="GO:0043590">
    <property type="term" value="C:bacterial nucleoid"/>
    <property type="evidence" value="ECO:0007669"/>
    <property type="project" value="TreeGrafter"/>
</dbReference>
<evidence type="ECO:0000256" key="3">
    <source>
        <dbReference type="ARBA" id="ARBA00021315"/>
    </source>
</evidence>
<dbReference type="GO" id="GO:0006281">
    <property type="term" value="P:DNA repair"/>
    <property type="evidence" value="ECO:0007669"/>
    <property type="project" value="UniProtKB-KW"/>
</dbReference>
<dbReference type="AlphaFoldDB" id="A0A1H4C3Y3"/>
<dbReference type="PANTHER" id="PTHR11059:SF0">
    <property type="entry name" value="DNA REPAIR PROTEIN RECN"/>
    <property type="match status" value="1"/>
</dbReference>
<evidence type="ECO:0000256" key="9">
    <source>
        <dbReference type="PIRNR" id="PIRNR003128"/>
    </source>
</evidence>
<keyword evidence="5 9" id="KW-0227">DNA damage</keyword>
<dbReference type="InterPro" id="IPR003395">
    <property type="entry name" value="RecF/RecN/SMC_N"/>
</dbReference>
<dbReference type="Proteomes" id="UP000199409">
    <property type="component" value="Unassembled WGS sequence"/>
</dbReference>
<dbReference type="STRING" id="37625.SAMN05660420_02417"/>
<dbReference type="GO" id="GO:0009432">
    <property type="term" value="P:SOS response"/>
    <property type="evidence" value="ECO:0007669"/>
    <property type="project" value="TreeGrafter"/>
</dbReference>
<dbReference type="GO" id="GO:0005524">
    <property type="term" value="F:ATP binding"/>
    <property type="evidence" value="ECO:0007669"/>
    <property type="project" value="UniProtKB-KW"/>
</dbReference>
<dbReference type="NCBIfam" id="TIGR00634">
    <property type="entry name" value="recN"/>
    <property type="match status" value="1"/>
</dbReference>
<dbReference type="FunFam" id="3.40.50.300:FF:000319">
    <property type="entry name" value="DNA repair protein RecN"/>
    <property type="match status" value="1"/>
</dbReference>
<evidence type="ECO:0000256" key="7">
    <source>
        <dbReference type="ARBA" id="ARBA00023204"/>
    </source>
</evidence>
<dbReference type="Pfam" id="PF02463">
    <property type="entry name" value="SMC_N"/>
    <property type="match status" value="1"/>
</dbReference>
<dbReference type="GO" id="GO:0006310">
    <property type="term" value="P:DNA recombination"/>
    <property type="evidence" value="ECO:0007669"/>
    <property type="project" value="InterPro"/>
</dbReference>
<evidence type="ECO:0000256" key="5">
    <source>
        <dbReference type="ARBA" id="ARBA00022763"/>
    </source>
</evidence>
<keyword evidence="7 9" id="KW-0234">DNA repair</keyword>
<evidence type="ECO:0000313" key="13">
    <source>
        <dbReference type="Proteomes" id="UP000199409"/>
    </source>
</evidence>
<keyword evidence="13" id="KW-1185">Reference proteome</keyword>
<evidence type="ECO:0000256" key="2">
    <source>
        <dbReference type="ARBA" id="ARBA00009441"/>
    </source>
</evidence>
<protein>
    <recommendedName>
        <fullName evidence="3 9">DNA repair protein RecN</fullName>
    </recommendedName>
    <alternativeName>
        <fullName evidence="8 9">Recombination protein N</fullName>
    </alternativeName>
</protein>
<keyword evidence="4" id="KW-0547">Nucleotide-binding</keyword>
<dbReference type="FunFam" id="3.40.50.300:FF:000356">
    <property type="entry name" value="DNA repair protein RecN"/>
    <property type="match status" value="1"/>
</dbReference>
<dbReference type="Gene3D" id="3.40.50.300">
    <property type="entry name" value="P-loop containing nucleotide triphosphate hydrolases"/>
    <property type="match status" value="2"/>
</dbReference>
<evidence type="ECO:0000256" key="6">
    <source>
        <dbReference type="ARBA" id="ARBA00022840"/>
    </source>
</evidence>
<dbReference type="SUPFAM" id="SSF52540">
    <property type="entry name" value="P-loop containing nucleoside triphosphate hydrolases"/>
    <property type="match status" value="2"/>
</dbReference>
<evidence type="ECO:0000313" key="12">
    <source>
        <dbReference type="EMBL" id="SEA55060.1"/>
    </source>
</evidence>
<reference evidence="12 13" key="1">
    <citation type="submission" date="2016-10" db="EMBL/GenBank/DDBJ databases">
        <authorList>
            <person name="de Groot N.N."/>
        </authorList>
    </citation>
    <scope>NUCLEOTIDE SEQUENCE [LARGE SCALE GENOMIC DNA]</scope>
    <source>
        <strain evidence="12 13">DSM 7343</strain>
    </source>
</reference>
<dbReference type="EMBL" id="FNQN01000007">
    <property type="protein sequence ID" value="SEA55060.1"/>
    <property type="molecule type" value="Genomic_DNA"/>
</dbReference>
<dbReference type="OrthoDB" id="9806954at2"/>
<comment type="similarity">
    <text evidence="2 9">Belongs to the RecN family.</text>
</comment>
<dbReference type="NCBIfam" id="NF008121">
    <property type="entry name" value="PRK10869.1"/>
    <property type="match status" value="1"/>
</dbReference>
<dbReference type="PANTHER" id="PTHR11059">
    <property type="entry name" value="DNA REPAIR PROTEIN RECN"/>
    <property type="match status" value="1"/>
</dbReference>
<keyword evidence="6" id="KW-0067">ATP-binding</keyword>
<dbReference type="CDD" id="cd03241">
    <property type="entry name" value="ABC_RecN"/>
    <property type="match status" value="2"/>
</dbReference>
<feature type="domain" description="RecF/RecN/SMC N-terminal" evidence="11">
    <location>
        <begin position="1"/>
        <end position="508"/>
    </location>
</feature>
<organism evidence="12 13">
    <name type="scientific">Desulfuromusa kysingii</name>
    <dbReference type="NCBI Taxonomy" id="37625"/>
    <lineage>
        <taxon>Bacteria</taxon>
        <taxon>Pseudomonadati</taxon>
        <taxon>Thermodesulfobacteriota</taxon>
        <taxon>Desulfuromonadia</taxon>
        <taxon>Desulfuromonadales</taxon>
        <taxon>Geopsychrobacteraceae</taxon>
        <taxon>Desulfuromusa</taxon>
    </lineage>
</organism>
<gene>
    <name evidence="12" type="ORF">SAMN05660420_02417</name>
</gene>
<evidence type="ECO:0000256" key="4">
    <source>
        <dbReference type="ARBA" id="ARBA00022741"/>
    </source>
</evidence>
<evidence type="ECO:0000256" key="1">
    <source>
        <dbReference type="ARBA" id="ARBA00003618"/>
    </source>
</evidence>
<dbReference type="PIRSF" id="PIRSF003128">
    <property type="entry name" value="RecN"/>
    <property type="match status" value="1"/>
</dbReference>
<proteinExistence type="inferred from homology"/>
<evidence type="ECO:0000256" key="10">
    <source>
        <dbReference type="SAM" id="Coils"/>
    </source>
</evidence>
<dbReference type="InterPro" id="IPR027417">
    <property type="entry name" value="P-loop_NTPase"/>
</dbReference>
<keyword evidence="10" id="KW-0175">Coiled coil</keyword>
<dbReference type="InterPro" id="IPR004604">
    <property type="entry name" value="DNA_recomb/repair_RecN"/>
</dbReference>
<sequence>MLTDLIIKNFAIIENMHATFSAGFNVLTGETGAGKSIIVDAVNLLLGGRARGEIIRTGEKEASVEAIFDLSGAPHLETKLVAAGLEDGHELLVRRIISRSGKNRIFMNGSPVSLAQLREFVSSLVNIYGQHEHQNLQRNETHLQLLDNFAGLQGPLQDYRSAFATYQQLKNDLDRLDLAERERQQRLDMLRFQQQELQGANLQPDEDEALEQERTLLLHAGKLTAATSSGYEYLYAGQDAVCERIAVVAGQLENLETIDPHLGALAKSLQTNLYSLEDIASELREYAEKLDFEPQRQQQVEDRLALLSGLKMKYAPTISALFEYLDQITAEMADLTDIEGRREQLQRQLADQNKVTLDAGQRLSLQRQKAGLKLTEKVEQELADLAMARANFEIRFFPLEEPSLDGLERGEFYLAANPGEEAQPLAKIASGGELSRIMLALKRSIPEGDGIRTLIFDEVDAGIGGEAATAVGEKISRLGKDLQVLCVTHLPQVAAFANQHYQVAKEEKHGRTTTGLMLLTPEARVAEMARMLSGSQVSAQTLVHARELIESSLALVAD</sequence>